<dbReference type="GO" id="GO:0003700">
    <property type="term" value="F:DNA-binding transcription factor activity"/>
    <property type="evidence" value="ECO:0007669"/>
    <property type="project" value="TreeGrafter"/>
</dbReference>
<dbReference type="SMART" id="SM00530">
    <property type="entry name" value="HTH_XRE"/>
    <property type="match status" value="1"/>
</dbReference>
<dbReference type="Gene3D" id="1.10.260.40">
    <property type="entry name" value="lambda repressor-like DNA-binding domains"/>
    <property type="match status" value="1"/>
</dbReference>
<evidence type="ECO:0000313" key="3">
    <source>
        <dbReference type="EMBL" id="MBB5053931.1"/>
    </source>
</evidence>
<accession>A0A840N875</accession>
<proteinExistence type="predicted"/>
<dbReference type="Pfam" id="PF01381">
    <property type="entry name" value="HTH_3"/>
    <property type="match status" value="1"/>
</dbReference>
<dbReference type="PROSITE" id="PS50943">
    <property type="entry name" value="HTH_CROC1"/>
    <property type="match status" value="1"/>
</dbReference>
<dbReference type="InterPro" id="IPR050807">
    <property type="entry name" value="TransReg_Diox_bact_type"/>
</dbReference>
<sequence>MAKEPRNSPRSVLARNVRRLRLERGYSQEELAAEAKTRQALVSKVEVSDANPTLDSLARLARALGVDLAELFDASRK</sequence>
<evidence type="ECO:0000313" key="4">
    <source>
        <dbReference type="Proteomes" id="UP000521227"/>
    </source>
</evidence>
<keyword evidence="1" id="KW-0238">DNA-binding</keyword>
<dbReference type="SUPFAM" id="SSF47413">
    <property type="entry name" value="lambda repressor-like DNA-binding domains"/>
    <property type="match status" value="1"/>
</dbReference>
<dbReference type="GO" id="GO:0005829">
    <property type="term" value="C:cytosol"/>
    <property type="evidence" value="ECO:0007669"/>
    <property type="project" value="TreeGrafter"/>
</dbReference>
<feature type="domain" description="HTH cro/C1-type" evidence="2">
    <location>
        <begin position="17"/>
        <end position="71"/>
    </location>
</feature>
<reference evidence="3 4" key="1">
    <citation type="submission" date="2020-08" db="EMBL/GenBank/DDBJ databases">
        <title>Genomic Encyclopedia of Type Strains, Phase IV (KMG-IV): sequencing the most valuable type-strain genomes for metagenomic binning, comparative biology and taxonomic classification.</title>
        <authorList>
            <person name="Goeker M."/>
        </authorList>
    </citation>
    <scope>NUCLEOTIDE SEQUENCE [LARGE SCALE GENOMIC DNA]</scope>
    <source>
        <strain evidence="3 4">DSM 17498</strain>
    </source>
</reference>
<dbReference type="PANTHER" id="PTHR46797:SF1">
    <property type="entry name" value="METHYLPHOSPHONATE SYNTHASE"/>
    <property type="match status" value="1"/>
</dbReference>
<dbReference type="InterPro" id="IPR001387">
    <property type="entry name" value="Cro/C1-type_HTH"/>
</dbReference>
<evidence type="ECO:0000256" key="1">
    <source>
        <dbReference type="ARBA" id="ARBA00023125"/>
    </source>
</evidence>
<dbReference type="AlphaFoldDB" id="A0A840N875"/>
<organism evidence="3 4">
    <name type="scientific">Afipia massiliensis</name>
    <dbReference type="NCBI Taxonomy" id="211460"/>
    <lineage>
        <taxon>Bacteria</taxon>
        <taxon>Pseudomonadati</taxon>
        <taxon>Pseudomonadota</taxon>
        <taxon>Alphaproteobacteria</taxon>
        <taxon>Hyphomicrobiales</taxon>
        <taxon>Nitrobacteraceae</taxon>
        <taxon>Afipia</taxon>
    </lineage>
</organism>
<name>A0A840N875_9BRAD</name>
<dbReference type="CDD" id="cd00093">
    <property type="entry name" value="HTH_XRE"/>
    <property type="match status" value="1"/>
</dbReference>
<evidence type="ECO:0000259" key="2">
    <source>
        <dbReference type="PROSITE" id="PS50943"/>
    </source>
</evidence>
<dbReference type="EMBL" id="JACHIJ010000005">
    <property type="protein sequence ID" value="MBB5053931.1"/>
    <property type="molecule type" value="Genomic_DNA"/>
</dbReference>
<dbReference type="RefSeq" id="WP_019198754.1">
    <property type="nucleotide sequence ID" value="NZ_JACHIJ010000005.1"/>
</dbReference>
<comment type="caution">
    <text evidence="3">The sequence shown here is derived from an EMBL/GenBank/DDBJ whole genome shotgun (WGS) entry which is preliminary data.</text>
</comment>
<dbReference type="GO" id="GO:0003677">
    <property type="term" value="F:DNA binding"/>
    <property type="evidence" value="ECO:0007669"/>
    <property type="project" value="UniProtKB-KW"/>
</dbReference>
<dbReference type="InterPro" id="IPR010982">
    <property type="entry name" value="Lambda_DNA-bd_dom_sf"/>
</dbReference>
<dbReference type="Proteomes" id="UP000521227">
    <property type="component" value="Unassembled WGS sequence"/>
</dbReference>
<gene>
    <name evidence="3" type="ORF">HNQ36_003931</name>
</gene>
<protein>
    <submittedName>
        <fullName evidence="3">Transcriptional regulator with XRE-family HTH domain</fullName>
    </submittedName>
</protein>
<dbReference type="PANTHER" id="PTHR46797">
    <property type="entry name" value="HTH-TYPE TRANSCRIPTIONAL REGULATOR"/>
    <property type="match status" value="1"/>
</dbReference>